<dbReference type="Pfam" id="PF03301">
    <property type="entry name" value="Trp_dioxygenase"/>
    <property type="match status" value="2"/>
</dbReference>
<evidence type="ECO:0000313" key="1">
    <source>
        <dbReference type="EMBL" id="KFU75521.1"/>
    </source>
</evidence>
<gene>
    <name evidence="1" type="ORF">BB31_41165</name>
</gene>
<evidence type="ECO:0000313" key="2">
    <source>
        <dbReference type="Proteomes" id="UP000256220"/>
    </source>
</evidence>
<sequence length="288" mass="31722">MSASTSAEPRGDGDAEDVAVTTPGEATTAEGSHDTAYSTYLALDTLLAIQRPKTEQHDELLFVIVHQIHELWFKQLLHELGNAQRSLASAADGPALRALRRTRSIIRVLITQIDVLESITPEQFDAFRELLGGSGHQSAQFREIEVVFGRSDRFAAEQFAPGSPDRKRIEGRLGEPALFDSLLRYLAASGYLPAPRGARVAPDSPEIQKALRAAYRDDGVAAQICERFVDLDQLLQEWRFRHSVLARRVIGDQTGTGGSTGAAYLRESVFKPSFPALWHVRDTGWAAD</sequence>
<organism evidence="1 2">
    <name type="scientific">Amycolatopsis lurida NRRL 2430</name>
    <dbReference type="NCBI Taxonomy" id="1460371"/>
    <lineage>
        <taxon>Bacteria</taxon>
        <taxon>Bacillati</taxon>
        <taxon>Actinomycetota</taxon>
        <taxon>Actinomycetes</taxon>
        <taxon>Pseudonocardiales</taxon>
        <taxon>Pseudonocardiaceae</taxon>
        <taxon>Amycolatopsis</taxon>
    </lineage>
</organism>
<accession>A0A2P2FFM5</accession>
<dbReference type="InterPro" id="IPR037217">
    <property type="entry name" value="Trp/Indoleamine_2_3_dOase-like"/>
</dbReference>
<dbReference type="GO" id="GO:0019441">
    <property type="term" value="P:L-tryptophan catabolic process to kynurenine"/>
    <property type="evidence" value="ECO:0007669"/>
    <property type="project" value="InterPro"/>
</dbReference>
<dbReference type="RefSeq" id="WP_091599181.1">
    <property type="nucleotide sequence ID" value="NZ_JFBM01000065.1"/>
</dbReference>
<dbReference type="AlphaFoldDB" id="A0A2P2FFM5"/>
<dbReference type="GO" id="GO:0020037">
    <property type="term" value="F:heme binding"/>
    <property type="evidence" value="ECO:0007669"/>
    <property type="project" value="InterPro"/>
</dbReference>
<name>A0A2P2FFM5_AMYLU</name>
<dbReference type="PANTHER" id="PTHR10138">
    <property type="entry name" value="TRYPTOPHAN 2,3-DIOXYGENASE"/>
    <property type="match status" value="1"/>
</dbReference>
<dbReference type="SUPFAM" id="SSF140959">
    <property type="entry name" value="Indolic compounds 2,3-dioxygenase-like"/>
    <property type="match status" value="1"/>
</dbReference>
<dbReference type="Gene3D" id="1.20.58.480">
    <property type="match status" value="1"/>
</dbReference>
<keyword evidence="2" id="KW-1185">Reference proteome</keyword>
<evidence type="ECO:0008006" key="3">
    <source>
        <dbReference type="Google" id="ProtNLM"/>
    </source>
</evidence>
<dbReference type="GO" id="GO:0004833">
    <property type="term" value="F:L-tryptophan 2,3-dioxygenase activity"/>
    <property type="evidence" value="ECO:0007669"/>
    <property type="project" value="InterPro"/>
</dbReference>
<dbReference type="InterPro" id="IPR004981">
    <property type="entry name" value="Trp_2_3_dOase"/>
</dbReference>
<dbReference type="PANTHER" id="PTHR10138:SF0">
    <property type="entry name" value="TRYPTOPHAN 2,3-DIOXYGENASE"/>
    <property type="match status" value="1"/>
</dbReference>
<dbReference type="Proteomes" id="UP000256220">
    <property type="component" value="Unassembled WGS sequence"/>
</dbReference>
<dbReference type="EMBL" id="JFBM01000065">
    <property type="protein sequence ID" value="KFU75521.1"/>
    <property type="molecule type" value="Genomic_DNA"/>
</dbReference>
<proteinExistence type="predicted"/>
<reference evidence="1 2" key="1">
    <citation type="journal article" date="2014" name="Genome Announc.">
        <title>Draft Genome Sequence of Amycolatopsis lurida NRRL 2430, Producer of the Glycopeptide Family Antibiotic Ristocetin.</title>
        <authorList>
            <person name="Kwun M.J."/>
            <person name="Hong H.J."/>
        </authorList>
    </citation>
    <scope>NUCLEOTIDE SEQUENCE [LARGE SCALE GENOMIC DNA]</scope>
    <source>
        <strain evidence="1 2">NRRL 2430</strain>
    </source>
</reference>
<dbReference type="GO" id="GO:0046872">
    <property type="term" value="F:metal ion binding"/>
    <property type="evidence" value="ECO:0007669"/>
    <property type="project" value="InterPro"/>
</dbReference>
<protein>
    <recommendedName>
        <fullName evidence="3">Tryptophan 2,3-dioxygenase</fullName>
    </recommendedName>
</protein>
<comment type="caution">
    <text evidence="1">The sequence shown here is derived from an EMBL/GenBank/DDBJ whole genome shotgun (WGS) entry which is preliminary data.</text>
</comment>
<dbReference type="GO" id="GO:0019442">
    <property type="term" value="P:L-tryptophan catabolic process to acetyl-CoA"/>
    <property type="evidence" value="ECO:0007669"/>
    <property type="project" value="TreeGrafter"/>
</dbReference>